<feature type="domain" description="Chromosomal replication initiator DnaA C-terminal" evidence="13">
    <location>
        <begin position="446"/>
        <end position="514"/>
    </location>
</feature>
<dbReference type="CDD" id="cd06571">
    <property type="entry name" value="Bac_DnaA_C"/>
    <property type="match status" value="1"/>
</dbReference>
<dbReference type="GO" id="GO:0006275">
    <property type="term" value="P:regulation of DNA replication"/>
    <property type="evidence" value="ECO:0007669"/>
    <property type="project" value="UniProtKB-UniRule"/>
</dbReference>
<feature type="binding site" evidence="8">
    <location>
        <position position="242"/>
    </location>
    <ligand>
        <name>ATP</name>
        <dbReference type="ChEBI" id="CHEBI:30616"/>
    </ligand>
</feature>
<dbReference type="FunFam" id="3.40.50.300:FF:000668">
    <property type="entry name" value="Chromosomal replication initiator protein DnaA"/>
    <property type="match status" value="1"/>
</dbReference>
<dbReference type="SUPFAM" id="SSF48295">
    <property type="entry name" value="TrpR-like"/>
    <property type="match status" value="1"/>
</dbReference>
<evidence type="ECO:0000256" key="1">
    <source>
        <dbReference type="ARBA" id="ARBA00006583"/>
    </source>
</evidence>
<dbReference type="HAMAP" id="MF_00377">
    <property type="entry name" value="DnaA_bact"/>
    <property type="match status" value="1"/>
</dbReference>
<dbReference type="STRING" id="39777.B7L28_00005"/>
<evidence type="ECO:0000313" key="14">
    <source>
        <dbReference type="EMBL" id="KXA61426.1"/>
    </source>
</evidence>
<dbReference type="InterPro" id="IPR010921">
    <property type="entry name" value="Trp_repressor/repl_initiator"/>
</dbReference>
<dbReference type="PRINTS" id="PR00051">
    <property type="entry name" value="DNAA"/>
</dbReference>
<dbReference type="InterPro" id="IPR001957">
    <property type="entry name" value="Chromosome_initiator_DnaA"/>
</dbReference>
<dbReference type="InterPro" id="IPR027417">
    <property type="entry name" value="P-loop_NTPase"/>
</dbReference>
<reference evidence="14 15" key="1">
    <citation type="submission" date="2016-01" db="EMBL/GenBank/DDBJ databases">
        <authorList>
            <person name="Oliw E.H."/>
        </authorList>
    </citation>
    <scope>NUCLEOTIDE SEQUENCE [LARGE SCALE GENOMIC DNA]</scope>
    <source>
        <strain evidence="14 15">CMW7756B</strain>
    </source>
</reference>
<feature type="region of interest" description="Domain IV, binds dsDNA" evidence="8">
    <location>
        <begin position="416"/>
        <end position="539"/>
    </location>
</feature>
<dbReference type="PROSITE" id="PS01008">
    <property type="entry name" value="DNAA"/>
    <property type="match status" value="1"/>
</dbReference>
<dbReference type="EMBL" id="LRQT01000118">
    <property type="protein sequence ID" value="KXA61426.1"/>
    <property type="molecule type" value="Genomic_DNA"/>
</dbReference>
<dbReference type="Pfam" id="PF08299">
    <property type="entry name" value="Bac_DnaA_C"/>
    <property type="match status" value="1"/>
</dbReference>
<dbReference type="NCBIfam" id="TIGR00362">
    <property type="entry name" value="DnaA"/>
    <property type="match status" value="1"/>
</dbReference>
<dbReference type="InterPro" id="IPR013159">
    <property type="entry name" value="DnaA_C"/>
</dbReference>
<dbReference type="Pfam" id="PF00308">
    <property type="entry name" value="Bac_DnaA"/>
    <property type="match status" value="1"/>
</dbReference>
<dbReference type="PATRIC" id="fig|39777.7.peg.1872"/>
<dbReference type="RefSeq" id="WP_060807983.1">
    <property type="nucleotide sequence ID" value="NZ_KQ958138.1"/>
</dbReference>
<evidence type="ECO:0000256" key="9">
    <source>
        <dbReference type="NCBIfam" id="TIGR00362"/>
    </source>
</evidence>
<gene>
    <name evidence="8" type="primary">dnaA</name>
    <name evidence="14" type="ORF">HMPREF3233_01908</name>
</gene>
<comment type="function">
    <text evidence="8 10">Plays an essential role in the initiation and regulation of chromosomal replication. ATP-DnaA binds to the origin of replication (oriC) to initiate formation of the DNA replication initiation complex once per cell cycle. Binds the DnaA box (a 9 base pair repeat at the origin) and separates the double-stranded (ds)DNA. Forms a right-handed helical filament on oriC DNA; dsDNA binds to the exterior of the filament while single-stranded (ss)DNA is stabiized in the filament's interior. The ATP-DnaA-oriC complex binds and stabilizes one strand of the AT-rich DNA unwinding element (DUE), permitting loading of DNA polymerase. After initiation quickly degrades to an ADP-DnaA complex that is not apt for DNA replication. Binds acidic phospholipids.</text>
</comment>
<dbReference type="InterPro" id="IPR038454">
    <property type="entry name" value="DnaA_N_sf"/>
</dbReference>
<comment type="subcellular location">
    <subcellularLocation>
        <location evidence="8">Cytoplasm</location>
    </subcellularLocation>
</comment>
<protein>
    <recommendedName>
        <fullName evidence="8 9">Chromosomal replication initiator protein DnaA</fullName>
    </recommendedName>
</protein>
<evidence type="ECO:0000256" key="7">
    <source>
        <dbReference type="ARBA" id="ARBA00023125"/>
    </source>
</evidence>
<dbReference type="GO" id="GO:0005524">
    <property type="term" value="F:ATP binding"/>
    <property type="evidence" value="ECO:0007669"/>
    <property type="project" value="UniProtKB-UniRule"/>
</dbReference>
<evidence type="ECO:0000256" key="5">
    <source>
        <dbReference type="ARBA" id="ARBA00022840"/>
    </source>
</evidence>
<proteinExistence type="inferred from homology"/>
<dbReference type="PANTHER" id="PTHR30050:SF2">
    <property type="entry name" value="CHROMOSOMAL REPLICATION INITIATOR PROTEIN DNAA"/>
    <property type="match status" value="1"/>
</dbReference>
<keyword evidence="6 8" id="KW-0446">Lipid-binding</keyword>
<comment type="caution">
    <text evidence="8">Lacks conserved residue(s) required for the propagation of feature annotation.</text>
</comment>
<name>A0A133S045_9FIRM</name>
<evidence type="ECO:0000256" key="3">
    <source>
        <dbReference type="ARBA" id="ARBA00022705"/>
    </source>
</evidence>
<comment type="subunit">
    <text evidence="8">Oligomerizes as a right-handed, spiral filament on DNA at oriC.</text>
</comment>
<accession>A0A133S045</accession>
<feature type="binding site" evidence="8">
    <location>
        <position position="240"/>
    </location>
    <ligand>
        <name>ATP</name>
        <dbReference type="ChEBI" id="CHEBI:30616"/>
    </ligand>
</feature>
<feature type="binding site" evidence="8">
    <location>
        <position position="238"/>
    </location>
    <ligand>
        <name>ATP</name>
        <dbReference type="ChEBI" id="CHEBI:30616"/>
    </ligand>
</feature>
<dbReference type="SMART" id="SM00382">
    <property type="entry name" value="AAA"/>
    <property type="match status" value="1"/>
</dbReference>
<organism evidence="14">
    <name type="scientific">Veillonella atypica</name>
    <dbReference type="NCBI Taxonomy" id="39777"/>
    <lineage>
        <taxon>Bacteria</taxon>
        <taxon>Bacillati</taxon>
        <taxon>Bacillota</taxon>
        <taxon>Negativicutes</taxon>
        <taxon>Veillonellales</taxon>
        <taxon>Veillonellaceae</taxon>
        <taxon>Veillonella</taxon>
    </lineage>
</organism>
<evidence type="ECO:0000256" key="11">
    <source>
        <dbReference type="RuleBase" id="RU004227"/>
    </source>
</evidence>
<dbReference type="AlphaFoldDB" id="A0A133S045"/>
<dbReference type="SUPFAM" id="SSF52540">
    <property type="entry name" value="P-loop containing nucleoside triphosphate hydrolases"/>
    <property type="match status" value="1"/>
</dbReference>
<dbReference type="Gene3D" id="3.40.50.300">
    <property type="entry name" value="P-loop containing nucleotide triphosphate hydrolases"/>
    <property type="match status" value="1"/>
</dbReference>
<comment type="domain">
    <text evidence="8">Domain I is involved in oligomerization and binding regulators, domain II is flexibile and of varying length in different bacteria, domain III forms the AAA+ region, while domain IV binds dsDNA.</text>
</comment>
<evidence type="ECO:0000256" key="8">
    <source>
        <dbReference type="HAMAP-Rule" id="MF_00377"/>
    </source>
</evidence>
<evidence type="ECO:0000256" key="6">
    <source>
        <dbReference type="ARBA" id="ARBA00023121"/>
    </source>
</evidence>
<evidence type="ECO:0000313" key="15">
    <source>
        <dbReference type="Proteomes" id="UP000070226"/>
    </source>
</evidence>
<dbReference type="PANTHER" id="PTHR30050">
    <property type="entry name" value="CHROMOSOMAL REPLICATION INITIATOR PROTEIN DNAA"/>
    <property type="match status" value="1"/>
</dbReference>
<evidence type="ECO:0000256" key="4">
    <source>
        <dbReference type="ARBA" id="ARBA00022741"/>
    </source>
</evidence>
<dbReference type="Gene3D" id="1.10.8.60">
    <property type="match status" value="1"/>
</dbReference>
<dbReference type="InterPro" id="IPR018312">
    <property type="entry name" value="Chromosome_initiator_DnaA_CS"/>
</dbReference>
<dbReference type="Proteomes" id="UP000070226">
    <property type="component" value="Unassembled WGS sequence"/>
</dbReference>
<feature type="binding site" evidence="8">
    <location>
        <position position="241"/>
    </location>
    <ligand>
        <name>ATP</name>
        <dbReference type="ChEBI" id="CHEBI:30616"/>
    </ligand>
</feature>
<dbReference type="GO" id="GO:0005737">
    <property type="term" value="C:cytoplasm"/>
    <property type="evidence" value="ECO:0007669"/>
    <property type="project" value="UniProtKB-SubCell"/>
</dbReference>
<dbReference type="GO" id="GO:0003688">
    <property type="term" value="F:DNA replication origin binding"/>
    <property type="evidence" value="ECO:0007669"/>
    <property type="project" value="UniProtKB-UniRule"/>
</dbReference>
<dbReference type="GO" id="GO:0005886">
    <property type="term" value="C:plasma membrane"/>
    <property type="evidence" value="ECO:0007669"/>
    <property type="project" value="TreeGrafter"/>
</dbReference>
<feature type="region of interest" description="Domain I, interacts with DnaA modulators" evidence="8">
    <location>
        <begin position="1"/>
        <end position="117"/>
    </location>
</feature>
<dbReference type="Gene3D" id="1.10.1750.10">
    <property type="match status" value="1"/>
</dbReference>
<keyword evidence="5 8" id="KW-0067">ATP-binding</keyword>
<keyword evidence="2 8" id="KW-0963">Cytoplasm</keyword>
<dbReference type="GO" id="GO:0006270">
    <property type="term" value="P:DNA replication initiation"/>
    <property type="evidence" value="ECO:0007669"/>
    <property type="project" value="UniProtKB-UniRule"/>
</dbReference>
<keyword evidence="3 8" id="KW-0235">DNA replication</keyword>
<evidence type="ECO:0000259" key="13">
    <source>
        <dbReference type="SMART" id="SM00760"/>
    </source>
</evidence>
<keyword evidence="7 8" id="KW-0238">DNA-binding</keyword>
<dbReference type="CDD" id="cd00009">
    <property type="entry name" value="AAA"/>
    <property type="match status" value="1"/>
</dbReference>
<dbReference type="Gene3D" id="3.30.300.180">
    <property type="match status" value="1"/>
</dbReference>
<feature type="domain" description="AAA+ ATPase" evidence="12">
    <location>
        <begin position="227"/>
        <end position="355"/>
    </location>
</feature>
<sequence length="539" mass="61321">MQAADINDIWERILQVAKQTLPPAIYSSLSTSLIPMSIDNNSIHIGVMQSFIKSVIESQQTVSKLLTDAIKQVTGKELNMVLLDLFPQKDDVPTAPHVADTFTENTAENTSTNTIENTVVSDADNIDKKYSNPAKQEVPYQEEFYTPVYADPVYIQRKEVDELIPDEPMFPVEQPQMVQTLQSTDIPIDLSSSQLNSGYRFDNYITGNANRIPFGAAQNVSEHPGGDYNPLFIYGPSGLGKTHLMHAIGNAIVERYPNLKVMCTTSEKFMNLFIESIRKRQGELFRNTFRNIDVLLIDDIQFLENKEGTKTEFFNTFNELLDNNKQIVLTSDTMPNDMDQFEERLRSRFQAGYVATMENPDLETRIAILKALVEKENNKNRNLVIDNDAINYVALQFDENIRVLQGAFNKLIGTASLEQRTSSIDLEYTKKTLSDIITTERVTLIDIESIQDFISTYFNIKKQDLLGKKRKAQFAFPRQIAMYLCRDVINESYPQIAAAFSRDHTTILHAYDKISKEIDKNPETKQIILDIKSKLSSLN</sequence>
<evidence type="ECO:0000256" key="2">
    <source>
        <dbReference type="ARBA" id="ARBA00022490"/>
    </source>
</evidence>
<dbReference type="SMART" id="SM00760">
    <property type="entry name" value="Bac_DnaA_C"/>
    <property type="match status" value="1"/>
</dbReference>
<comment type="caution">
    <text evidence="14">The sequence shown here is derived from an EMBL/GenBank/DDBJ whole genome shotgun (WGS) entry which is preliminary data.</text>
</comment>
<keyword evidence="4 8" id="KW-0547">Nucleotide-binding</keyword>
<evidence type="ECO:0000259" key="12">
    <source>
        <dbReference type="SMART" id="SM00382"/>
    </source>
</evidence>
<comment type="similarity">
    <text evidence="1 8 11">Belongs to the DnaA family.</text>
</comment>
<dbReference type="InterPro" id="IPR020591">
    <property type="entry name" value="Chromosome_initiator_DnaA-like"/>
</dbReference>
<dbReference type="InterPro" id="IPR003593">
    <property type="entry name" value="AAA+_ATPase"/>
</dbReference>
<evidence type="ECO:0000256" key="10">
    <source>
        <dbReference type="RuleBase" id="RU000577"/>
    </source>
</evidence>
<dbReference type="InterPro" id="IPR013317">
    <property type="entry name" value="DnaA_dom"/>
</dbReference>
<dbReference type="GO" id="GO:0008289">
    <property type="term" value="F:lipid binding"/>
    <property type="evidence" value="ECO:0007669"/>
    <property type="project" value="UniProtKB-KW"/>
</dbReference>